<feature type="compositionally biased region" description="Basic and acidic residues" evidence="7">
    <location>
        <begin position="132"/>
        <end position="156"/>
    </location>
</feature>
<dbReference type="NCBIfam" id="TIGR00496">
    <property type="entry name" value="frr"/>
    <property type="match status" value="1"/>
</dbReference>
<dbReference type="Gene3D" id="3.30.1360.40">
    <property type="match status" value="1"/>
</dbReference>
<dbReference type="InterPro" id="IPR023584">
    <property type="entry name" value="Ribosome_recyc_fac_dom"/>
</dbReference>
<evidence type="ECO:0000259" key="8">
    <source>
        <dbReference type="Pfam" id="PF01765"/>
    </source>
</evidence>
<dbReference type="CDD" id="cd00520">
    <property type="entry name" value="RRF"/>
    <property type="match status" value="1"/>
</dbReference>
<comment type="similarity">
    <text evidence="2 6">Belongs to the RRF family.</text>
</comment>
<dbReference type="GO" id="GO:0002184">
    <property type="term" value="P:cytoplasmic translational termination"/>
    <property type="evidence" value="ECO:0007669"/>
    <property type="project" value="TreeGrafter"/>
</dbReference>
<comment type="function">
    <text evidence="5 6">Responsible for the release of ribosomes from messenger RNA at the termination of protein biosynthesis. May increase the efficiency of translation by recycling ribosomes from one round of translation to another.</text>
</comment>
<dbReference type="AlphaFoldDB" id="A0A932HWU3"/>
<evidence type="ECO:0000313" key="10">
    <source>
        <dbReference type="Proteomes" id="UP000782312"/>
    </source>
</evidence>
<protein>
    <recommendedName>
        <fullName evidence="6">Ribosome-recycling factor</fullName>
        <shortName evidence="6">RRF</shortName>
    </recommendedName>
    <alternativeName>
        <fullName evidence="6">Ribosome-releasing factor</fullName>
    </alternativeName>
</protein>
<feature type="region of interest" description="Disordered" evidence="7">
    <location>
        <begin position="132"/>
        <end position="158"/>
    </location>
</feature>
<dbReference type="EMBL" id="JACPUR010000016">
    <property type="protein sequence ID" value="MBI3127170.1"/>
    <property type="molecule type" value="Genomic_DNA"/>
</dbReference>
<sequence>MDDVAADVRKRMTATVESFKQELSRVRTGRASTGLISHVKVAYYGNPTPLNQLATLSAPEPQLLVVQPFDRNALGEIEKAIQKADLGLNPANDGKVIRVPVPPLTEERRKEMVKMLKKMAEDNKVAVRNVRRDGNEGLKAREKSKEITEDQSRKGQAEIQKMTDQFISQIDGLLASKEKEILEV</sequence>
<evidence type="ECO:0000256" key="3">
    <source>
        <dbReference type="ARBA" id="ARBA00022490"/>
    </source>
</evidence>
<dbReference type="GO" id="GO:0005829">
    <property type="term" value="C:cytosol"/>
    <property type="evidence" value="ECO:0007669"/>
    <property type="project" value="GOC"/>
</dbReference>
<dbReference type="InterPro" id="IPR036191">
    <property type="entry name" value="RRF_sf"/>
</dbReference>
<dbReference type="GO" id="GO:0043023">
    <property type="term" value="F:ribosomal large subunit binding"/>
    <property type="evidence" value="ECO:0007669"/>
    <property type="project" value="TreeGrafter"/>
</dbReference>
<comment type="caution">
    <text evidence="9">The sequence shown here is derived from an EMBL/GenBank/DDBJ whole genome shotgun (WGS) entry which is preliminary data.</text>
</comment>
<feature type="domain" description="Ribosome recycling factor" evidence="8">
    <location>
        <begin position="19"/>
        <end position="182"/>
    </location>
</feature>
<dbReference type="HAMAP" id="MF_00040">
    <property type="entry name" value="RRF"/>
    <property type="match status" value="1"/>
</dbReference>
<name>A0A932HWU3_UNCTE</name>
<evidence type="ECO:0000256" key="1">
    <source>
        <dbReference type="ARBA" id="ARBA00004496"/>
    </source>
</evidence>
<reference evidence="9" key="1">
    <citation type="submission" date="2020-07" db="EMBL/GenBank/DDBJ databases">
        <title>Huge and variable diversity of episymbiotic CPR bacteria and DPANN archaea in groundwater ecosystems.</title>
        <authorList>
            <person name="He C.Y."/>
            <person name="Keren R."/>
            <person name="Whittaker M."/>
            <person name="Farag I.F."/>
            <person name="Doudna J."/>
            <person name="Cate J.H.D."/>
            <person name="Banfield J.F."/>
        </authorList>
    </citation>
    <scope>NUCLEOTIDE SEQUENCE</scope>
    <source>
        <strain evidence="9">NC_groundwater_763_Ag_S-0.2um_68_21</strain>
    </source>
</reference>
<dbReference type="PANTHER" id="PTHR20982">
    <property type="entry name" value="RIBOSOME RECYCLING FACTOR"/>
    <property type="match status" value="1"/>
</dbReference>
<evidence type="ECO:0000256" key="2">
    <source>
        <dbReference type="ARBA" id="ARBA00005912"/>
    </source>
</evidence>
<dbReference type="SUPFAM" id="SSF55194">
    <property type="entry name" value="Ribosome recycling factor, RRF"/>
    <property type="match status" value="1"/>
</dbReference>
<evidence type="ECO:0000256" key="6">
    <source>
        <dbReference type="HAMAP-Rule" id="MF_00040"/>
    </source>
</evidence>
<evidence type="ECO:0000313" key="9">
    <source>
        <dbReference type="EMBL" id="MBI3127170.1"/>
    </source>
</evidence>
<dbReference type="FunFam" id="3.30.1360.40:FF:000001">
    <property type="entry name" value="Ribosome-recycling factor"/>
    <property type="match status" value="1"/>
</dbReference>
<evidence type="ECO:0000256" key="4">
    <source>
        <dbReference type="ARBA" id="ARBA00022917"/>
    </source>
</evidence>
<evidence type="ECO:0000256" key="5">
    <source>
        <dbReference type="ARBA" id="ARBA00025050"/>
    </source>
</evidence>
<organism evidence="9 10">
    <name type="scientific">Tectimicrobiota bacterium</name>
    <dbReference type="NCBI Taxonomy" id="2528274"/>
    <lineage>
        <taxon>Bacteria</taxon>
        <taxon>Pseudomonadati</taxon>
        <taxon>Nitrospinota/Tectimicrobiota group</taxon>
        <taxon>Candidatus Tectimicrobiota</taxon>
    </lineage>
</organism>
<dbReference type="Gene3D" id="1.10.132.20">
    <property type="entry name" value="Ribosome-recycling factor"/>
    <property type="match status" value="1"/>
</dbReference>
<keyword evidence="4 6" id="KW-0648">Protein biosynthesis</keyword>
<dbReference type="FunFam" id="1.10.132.20:FF:000001">
    <property type="entry name" value="Ribosome-recycling factor"/>
    <property type="match status" value="1"/>
</dbReference>
<comment type="subcellular location">
    <subcellularLocation>
        <location evidence="1 6">Cytoplasm</location>
    </subcellularLocation>
</comment>
<dbReference type="Pfam" id="PF01765">
    <property type="entry name" value="RRF"/>
    <property type="match status" value="1"/>
</dbReference>
<keyword evidence="3 6" id="KW-0963">Cytoplasm</keyword>
<dbReference type="InterPro" id="IPR002661">
    <property type="entry name" value="Ribosome_recyc_fac"/>
</dbReference>
<evidence type="ECO:0000256" key="7">
    <source>
        <dbReference type="SAM" id="MobiDB-lite"/>
    </source>
</evidence>
<accession>A0A932HWU3</accession>
<gene>
    <name evidence="6 9" type="primary">frr</name>
    <name evidence="9" type="ORF">HYZ11_06170</name>
</gene>
<dbReference type="Proteomes" id="UP000782312">
    <property type="component" value="Unassembled WGS sequence"/>
</dbReference>
<proteinExistence type="inferred from homology"/>
<dbReference type="PANTHER" id="PTHR20982:SF3">
    <property type="entry name" value="MITOCHONDRIAL RIBOSOME RECYCLING FACTOR PSEUDO 1"/>
    <property type="match status" value="1"/>
</dbReference>